<feature type="transmembrane region" description="Helical" evidence="2">
    <location>
        <begin position="464"/>
        <end position="485"/>
    </location>
</feature>
<feature type="compositionally biased region" description="Basic and acidic residues" evidence="1">
    <location>
        <begin position="794"/>
        <end position="805"/>
    </location>
</feature>
<proteinExistence type="predicted"/>
<feature type="transmembrane region" description="Helical" evidence="2">
    <location>
        <begin position="505"/>
        <end position="528"/>
    </location>
</feature>
<accession>A0A9N9C6Q7</accession>
<keyword evidence="2" id="KW-0472">Membrane</keyword>
<feature type="region of interest" description="Disordered" evidence="1">
    <location>
        <begin position="349"/>
        <end position="374"/>
    </location>
</feature>
<keyword evidence="2" id="KW-1133">Transmembrane helix</keyword>
<comment type="caution">
    <text evidence="3">The sequence shown here is derived from an EMBL/GenBank/DDBJ whole genome shotgun (WGS) entry which is preliminary data.</text>
</comment>
<sequence length="811" mass="92468">RDEVKGFLQRRRAELDLEDGDINIIYNQRVKGDTFLDFNAVDFERWGIPGAPAKKLERLIKQIKGELGKKEKLWKKKTWKVNSTLRETDWSSHYFMDPVEGKQQEQASLFKKIEERSFIILYGTRASGKSTRVMRTISELENNNYLCNYLSFGQITDYGEGFWNSFGTNLSIYKRSNKYLESCADINRAEGFLRYFSVAGWKNATKWMMIIAPISLDFGHEVNVTTDINSAEYLASEGVLVPGEEAGAFKLPSPLVRWLILHRVIPNVFPSRPREEIPFFKDSQDLDTLIALKFAVKPFDKDIISFARFRSFKTAKVLVNGNEIKYTIKTLMENKTINNSELKVPAIEISESPGPTGNHVEKKKEWKRINKSRQRRSRSIGGLYIDDSASEGGSTDDDRLVSPSILRRTNVKKEGFDDFVKRRRNLLERQRSTISLYTSPVLVITYFLAYLIQQVKSAVEYAQLRKWVITSIPLLGILIQFALLIDGEHQIVIYQIQSYIFWYCYWIGLGIASSIGLGTGLHTFVLFLGPHIAEVTWAAYKCGNLDFETFGPHRFRCMPSVSTSFAVSLWSIFQKVQWESFLWGFGTALGELPPYFVARAAALSGSRSEELEQLDTLIAQNPDSISHKEKVLIWVHRIMQRLGFFGIFLFASIPNPLFDLAGIICGQFLVPFSTFFGATFLGKAVVKSSIQTIFVILLFSQDMINTILDLTQIYLPTIHDKLESVVQKQTKILRREEGEVAPEISPVGSLVIETLAIAHLKRVHDQEIEDLERKAKEKDENDVEVESPMSRSAIEGDLKREKDLGRGYASS</sequence>
<feature type="compositionally biased region" description="Basic and acidic residues" evidence="1">
    <location>
        <begin position="359"/>
        <end position="368"/>
    </location>
</feature>
<dbReference type="InterPro" id="IPR013761">
    <property type="entry name" value="SAM/pointed_sf"/>
</dbReference>
<evidence type="ECO:0000313" key="3">
    <source>
        <dbReference type="EMBL" id="CAG8589128.1"/>
    </source>
</evidence>
<dbReference type="EMBL" id="CAJVPQ010002244">
    <property type="protein sequence ID" value="CAG8589128.1"/>
    <property type="molecule type" value="Genomic_DNA"/>
</dbReference>
<protein>
    <submittedName>
        <fullName evidence="3">2857_t:CDS:1</fullName>
    </submittedName>
</protein>
<reference evidence="3" key="1">
    <citation type="submission" date="2021-06" db="EMBL/GenBank/DDBJ databases">
        <authorList>
            <person name="Kallberg Y."/>
            <person name="Tangrot J."/>
            <person name="Rosling A."/>
        </authorList>
    </citation>
    <scope>NUCLEOTIDE SEQUENCE</scope>
    <source>
        <strain evidence="3">UK204</strain>
    </source>
</reference>
<evidence type="ECO:0000256" key="2">
    <source>
        <dbReference type="SAM" id="Phobius"/>
    </source>
</evidence>
<evidence type="ECO:0000313" key="4">
    <source>
        <dbReference type="Proteomes" id="UP000789570"/>
    </source>
</evidence>
<name>A0A9N9C6Q7_9GLOM</name>
<feature type="region of interest" description="Disordered" evidence="1">
    <location>
        <begin position="772"/>
        <end position="811"/>
    </location>
</feature>
<dbReference type="AlphaFoldDB" id="A0A9N9C6Q7"/>
<feature type="transmembrane region" description="Helical" evidence="2">
    <location>
        <begin position="638"/>
        <end position="654"/>
    </location>
</feature>
<dbReference type="Proteomes" id="UP000789570">
    <property type="component" value="Unassembled WGS sequence"/>
</dbReference>
<evidence type="ECO:0000256" key="1">
    <source>
        <dbReference type="SAM" id="MobiDB-lite"/>
    </source>
</evidence>
<keyword evidence="4" id="KW-1185">Reference proteome</keyword>
<keyword evidence="2" id="KW-0812">Transmembrane</keyword>
<dbReference type="Gene3D" id="1.10.150.50">
    <property type="entry name" value="Transcription Factor, Ets-1"/>
    <property type="match status" value="1"/>
</dbReference>
<organism evidence="3 4">
    <name type="scientific">Funneliformis caledonium</name>
    <dbReference type="NCBI Taxonomy" id="1117310"/>
    <lineage>
        <taxon>Eukaryota</taxon>
        <taxon>Fungi</taxon>
        <taxon>Fungi incertae sedis</taxon>
        <taxon>Mucoromycota</taxon>
        <taxon>Glomeromycotina</taxon>
        <taxon>Glomeromycetes</taxon>
        <taxon>Glomerales</taxon>
        <taxon>Glomeraceae</taxon>
        <taxon>Funneliformis</taxon>
    </lineage>
</organism>
<dbReference type="OrthoDB" id="2016540at2759"/>
<gene>
    <name evidence="3" type="ORF">FCALED_LOCUS7997</name>
</gene>
<feature type="transmembrane region" description="Helical" evidence="2">
    <location>
        <begin position="434"/>
        <end position="452"/>
    </location>
</feature>
<feature type="non-terminal residue" evidence="3">
    <location>
        <position position="811"/>
    </location>
</feature>